<comment type="caution">
    <text evidence="17">The sequence shown here is derived from an EMBL/GenBank/DDBJ whole genome shotgun (WGS) entry which is preliminary data.</text>
</comment>
<dbReference type="Pfam" id="PF00485">
    <property type="entry name" value="PRK"/>
    <property type="match status" value="1"/>
</dbReference>
<feature type="domain" description="Phosphoribulokinase/uridine kinase" evidence="16">
    <location>
        <begin position="90"/>
        <end position="238"/>
    </location>
</feature>
<dbReference type="InterPro" id="IPR004566">
    <property type="entry name" value="PanK"/>
</dbReference>
<evidence type="ECO:0000256" key="14">
    <source>
        <dbReference type="HAMAP-Rule" id="MF_00215"/>
    </source>
</evidence>
<evidence type="ECO:0000256" key="15">
    <source>
        <dbReference type="RuleBase" id="RU003530"/>
    </source>
</evidence>
<evidence type="ECO:0000313" key="17">
    <source>
        <dbReference type="EMBL" id="GHP14569.1"/>
    </source>
</evidence>
<keyword evidence="9 14" id="KW-0547">Nucleotide-binding</keyword>
<comment type="subcellular location">
    <subcellularLocation>
        <location evidence="2 14 15">Cytoplasm</location>
    </subcellularLocation>
</comment>
<dbReference type="HAMAP" id="MF_00215">
    <property type="entry name" value="Pantothen_kinase_1"/>
    <property type="match status" value="1"/>
</dbReference>
<evidence type="ECO:0000256" key="11">
    <source>
        <dbReference type="ARBA" id="ARBA00022840"/>
    </source>
</evidence>
<keyword evidence="12 14" id="KW-0173">Coenzyme A biosynthesis</keyword>
<protein>
    <recommendedName>
        <fullName evidence="6 14">Pantothenate kinase</fullName>
        <ecNumber evidence="5 14">2.7.1.33</ecNumber>
    </recommendedName>
    <alternativeName>
        <fullName evidence="13 14">Pantothenic acid kinase</fullName>
    </alternativeName>
</protein>
<keyword evidence="7 14" id="KW-0963">Cytoplasm</keyword>
<dbReference type="GO" id="GO:0016301">
    <property type="term" value="F:kinase activity"/>
    <property type="evidence" value="ECO:0007669"/>
    <property type="project" value="UniProtKB-KW"/>
</dbReference>
<dbReference type="Proteomes" id="UP000604765">
    <property type="component" value="Unassembled WGS sequence"/>
</dbReference>
<evidence type="ECO:0000256" key="5">
    <source>
        <dbReference type="ARBA" id="ARBA00012102"/>
    </source>
</evidence>
<evidence type="ECO:0000256" key="7">
    <source>
        <dbReference type="ARBA" id="ARBA00022490"/>
    </source>
</evidence>
<gene>
    <name evidence="14 17" type="primary">coaA</name>
    <name evidence="17" type="ORF">YK48G_19940</name>
</gene>
<dbReference type="NCBIfam" id="TIGR00554">
    <property type="entry name" value="panK_bact"/>
    <property type="match status" value="1"/>
</dbReference>
<dbReference type="Gene3D" id="3.40.50.300">
    <property type="entry name" value="P-loop containing nucleotide triphosphate hydrolases"/>
    <property type="match status" value="1"/>
</dbReference>
<evidence type="ECO:0000256" key="12">
    <source>
        <dbReference type="ARBA" id="ARBA00022993"/>
    </source>
</evidence>
<evidence type="ECO:0000313" key="18">
    <source>
        <dbReference type="Proteomes" id="UP000604765"/>
    </source>
</evidence>
<sequence length="312" mass="36620">MVIMDDLINYYSFTKEEWRHFHNESEANLPLTPSELKHIKAFNDQISIQDVADIYKPLVHMIRLQKNNFDEWQTTKARFLRKQVRAVPFIIGISGSVAVGKSTTARVLKELLTNYFTGEHIQLITTDGFLYSNAELKQRGLYNKKGFPESYNMRELIAFLNEVKSGVAVTKSPVYSHQSYDIIPNRYDIVDRPDVLIIEGINTLQLPSNEQIYVSDFTDFSIYMDADVHLIEKWYLERFGRLMDTAFQDPDNYYYDYAMGDRDEAFAMARNVWNTVDLPNLKENILPTRSRADMVMHKTDHHLIDRLYLRKY</sequence>
<dbReference type="PANTHER" id="PTHR10285">
    <property type="entry name" value="URIDINE KINASE"/>
    <property type="match status" value="1"/>
</dbReference>
<evidence type="ECO:0000256" key="4">
    <source>
        <dbReference type="ARBA" id="ARBA00006087"/>
    </source>
</evidence>
<evidence type="ECO:0000256" key="8">
    <source>
        <dbReference type="ARBA" id="ARBA00022679"/>
    </source>
</evidence>
<dbReference type="InterPro" id="IPR027417">
    <property type="entry name" value="P-loop_NTPase"/>
</dbReference>
<keyword evidence="10 14" id="KW-0418">Kinase</keyword>
<dbReference type="SUPFAM" id="SSF52540">
    <property type="entry name" value="P-loop containing nucleoside triphosphate hydrolases"/>
    <property type="match status" value="1"/>
</dbReference>
<accession>A0ABQ3W3A0</accession>
<evidence type="ECO:0000256" key="3">
    <source>
        <dbReference type="ARBA" id="ARBA00005225"/>
    </source>
</evidence>
<evidence type="ECO:0000256" key="9">
    <source>
        <dbReference type="ARBA" id="ARBA00022741"/>
    </source>
</evidence>
<name>A0ABQ3W3A0_9LACO</name>
<keyword evidence="8 14" id="KW-0808">Transferase</keyword>
<comment type="catalytic activity">
    <reaction evidence="1 14 15">
        <text>(R)-pantothenate + ATP = (R)-4'-phosphopantothenate + ADP + H(+)</text>
        <dbReference type="Rhea" id="RHEA:16373"/>
        <dbReference type="ChEBI" id="CHEBI:10986"/>
        <dbReference type="ChEBI" id="CHEBI:15378"/>
        <dbReference type="ChEBI" id="CHEBI:29032"/>
        <dbReference type="ChEBI" id="CHEBI:30616"/>
        <dbReference type="ChEBI" id="CHEBI:456216"/>
        <dbReference type="EC" id="2.7.1.33"/>
    </reaction>
</comment>
<evidence type="ECO:0000256" key="2">
    <source>
        <dbReference type="ARBA" id="ARBA00004496"/>
    </source>
</evidence>
<organism evidence="17 18">
    <name type="scientific">Lentilactobacillus fungorum</name>
    <dbReference type="NCBI Taxonomy" id="2201250"/>
    <lineage>
        <taxon>Bacteria</taxon>
        <taxon>Bacillati</taxon>
        <taxon>Bacillota</taxon>
        <taxon>Bacilli</taxon>
        <taxon>Lactobacillales</taxon>
        <taxon>Lactobacillaceae</taxon>
        <taxon>Lentilactobacillus</taxon>
    </lineage>
</organism>
<comment type="pathway">
    <text evidence="3 14 15">Cofactor biosynthesis; coenzyme A biosynthesis; CoA from (R)-pantothenate: step 1/5.</text>
</comment>
<evidence type="ECO:0000256" key="10">
    <source>
        <dbReference type="ARBA" id="ARBA00022777"/>
    </source>
</evidence>
<dbReference type="CDD" id="cd02025">
    <property type="entry name" value="PanK"/>
    <property type="match status" value="1"/>
</dbReference>
<keyword evidence="11 14" id="KW-0067">ATP-binding</keyword>
<comment type="similarity">
    <text evidence="4 14 15">Belongs to the prokaryotic pantothenate kinase family.</text>
</comment>
<dbReference type="InterPro" id="IPR006083">
    <property type="entry name" value="PRK/URK"/>
</dbReference>
<reference evidence="17 18" key="1">
    <citation type="journal article" date="2021" name="Int. J. Syst. Evol. Microbiol.">
        <title>Lentilactobacillus fungorum sp. nov., isolated from spent mushroom substrates.</title>
        <authorList>
            <person name="Tohno M."/>
            <person name="Tanizawa Y."/>
            <person name="Kojima Y."/>
            <person name="Sakamoto M."/>
            <person name="Ohkuma M."/>
            <person name="Kobayashi H."/>
        </authorList>
    </citation>
    <scope>NUCLEOTIDE SEQUENCE [LARGE SCALE GENOMIC DNA]</scope>
    <source>
        <strain evidence="17 18">YK48G</strain>
    </source>
</reference>
<evidence type="ECO:0000259" key="16">
    <source>
        <dbReference type="Pfam" id="PF00485"/>
    </source>
</evidence>
<dbReference type="EMBL" id="BNJR01000016">
    <property type="protein sequence ID" value="GHP14569.1"/>
    <property type="molecule type" value="Genomic_DNA"/>
</dbReference>
<proteinExistence type="inferred from homology"/>
<feature type="binding site" evidence="14">
    <location>
        <begin position="95"/>
        <end position="102"/>
    </location>
    <ligand>
        <name>ATP</name>
        <dbReference type="ChEBI" id="CHEBI:30616"/>
    </ligand>
</feature>
<dbReference type="EC" id="2.7.1.33" evidence="5 14"/>
<evidence type="ECO:0000256" key="13">
    <source>
        <dbReference type="ARBA" id="ARBA00032866"/>
    </source>
</evidence>
<dbReference type="PIRSF" id="PIRSF000545">
    <property type="entry name" value="Pantothenate_kin"/>
    <property type="match status" value="1"/>
</dbReference>
<evidence type="ECO:0000256" key="1">
    <source>
        <dbReference type="ARBA" id="ARBA00001206"/>
    </source>
</evidence>
<keyword evidence="18" id="KW-1185">Reference proteome</keyword>
<evidence type="ECO:0000256" key="6">
    <source>
        <dbReference type="ARBA" id="ARBA00015080"/>
    </source>
</evidence>